<proteinExistence type="predicted"/>
<dbReference type="EMBL" id="ML179765">
    <property type="protein sequence ID" value="THU81993.1"/>
    <property type="molecule type" value="Genomic_DNA"/>
</dbReference>
<gene>
    <name evidence="1" type="ORF">K435DRAFT_464744</name>
</gene>
<name>A0A4S8L176_DENBC</name>
<organism evidence="1 2">
    <name type="scientific">Dendrothele bispora (strain CBS 962.96)</name>
    <dbReference type="NCBI Taxonomy" id="1314807"/>
    <lineage>
        <taxon>Eukaryota</taxon>
        <taxon>Fungi</taxon>
        <taxon>Dikarya</taxon>
        <taxon>Basidiomycota</taxon>
        <taxon>Agaricomycotina</taxon>
        <taxon>Agaricomycetes</taxon>
        <taxon>Agaricomycetidae</taxon>
        <taxon>Agaricales</taxon>
        <taxon>Agaricales incertae sedis</taxon>
        <taxon>Dendrothele</taxon>
    </lineage>
</organism>
<accession>A0A4S8L176</accession>
<sequence>MVDLRYGAPRVRYSRTLSWTRVCTWVRVHLRRCPNCRFFTSLFSAPRFLLHHLCFYSNTTSNITRTHRYMKLVHKTRVGKGAGIRGSGHQSVTNIRISFFAMRDRAHVLIRFVFPPVFHDALSPSKPSPLEPSEQLSSSPFCLYRLSQLLSSGSTPVLLIIECRCAETVGIRRPRQCPRHPRVS</sequence>
<keyword evidence="2" id="KW-1185">Reference proteome</keyword>
<protein>
    <submittedName>
        <fullName evidence="1">Uncharacterized protein</fullName>
    </submittedName>
</protein>
<dbReference type="AlphaFoldDB" id="A0A4S8L176"/>
<dbReference type="Proteomes" id="UP000297245">
    <property type="component" value="Unassembled WGS sequence"/>
</dbReference>
<evidence type="ECO:0000313" key="2">
    <source>
        <dbReference type="Proteomes" id="UP000297245"/>
    </source>
</evidence>
<reference evidence="1 2" key="1">
    <citation type="journal article" date="2019" name="Nat. Ecol. Evol.">
        <title>Megaphylogeny resolves global patterns of mushroom evolution.</title>
        <authorList>
            <person name="Varga T."/>
            <person name="Krizsan K."/>
            <person name="Foldi C."/>
            <person name="Dima B."/>
            <person name="Sanchez-Garcia M."/>
            <person name="Sanchez-Ramirez S."/>
            <person name="Szollosi G.J."/>
            <person name="Szarkandi J.G."/>
            <person name="Papp V."/>
            <person name="Albert L."/>
            <person name="Andreopoulos W."/>
            <person name="Angelini C."/>
            <person name="Antonin V."/>
            <person name="Barry K.W."/>
            <person name="Bougher N.L."/>
            <person name="Buchanan P."/>
            <person name="Buyck B."/>
            <person name="Bense V."/>
            <person name="Catcheside P."/>
            <person name="Chovatia M."/>
            <person name="Cooper J."/>
            <person name="Damon W."/>
            <person name="Desjardin D."/>
            <person name="Finy P."/>
            <person name="Geml J."/>
            <person name="Haridas S."/>
            <person name="Hughes K."/>
            <person name="Justo A."/>
            <person name="Karasinski D."/>
            <person name="Kautmanova I."/>
            <person name="Kiss B."/>
            <person name="Kocsube S."/>
            <person name="Kotiranta H."/>
            <person name="LaButti K.M."/>
            <person name="Lechner B.E."/>
            <person name="Liimatainen K."/>
            <person name="Lipzen A."/>
            <person name="Lukacs Z."/>
            <person name="Mihaltcheva S."/>
            <person name="Morgado L.N."/>
            <person name="Niskanen T."/>
            <person name="Noordeloos M.E."/>
            <person name="Ohm R.A."/>
            <person name="Ortiz-Santana B."/>
            <person name="Ovrebo C."/>
            <person name="Racz N."/>
            <person name="Riley R."/>
            <person name="Savchenko A."/>
            <person name="Shiryaev A."/>
            <person name="Soop K."/>
            <person name="Spirin V."/>
            <person name="Szebenyi C."/>
            <person name="Tomsovsky M."/>
            <person name="Tulloss R.E."/>
            <person name="Uehling J."/>
            <person name="Grigoriev I.V."/>
            <person name="Vagvolgyi C."/>
            <person name="Papp T."/>
            <person name="Martin F.M."/>
            <person name="Miettinen O."/>
            <person name="Hibbett D.S."/>
            <person name="Nagy L.G."/>
        </authorList>
    </citation>
    <scope>NUCLEOTIDE SEQUENCE [LARGE SCALE GENOMIC DNA]</scope>
    <source>
        <strain evidence="1 2">CBS 962.96</strain>
    </source>
</reference>
<evidence type="ECO:0000313" key="1">
    <source>
        <dbReference type="EMBL" id="THU81993.1"/>
    </source>
</evidence>